<evidence type="ECO:0000259" key="2">
    <source>
        <dbReference type="Pfam" id="PF20661"/>
    </source>
</evidence>
<feature type="domain" description="Transcriptional regulator SutA RNAP-binding" evidence="2">
    <location>
        <begin position="26"/>
        <end position="55"/>
    </location>
</feature>
<name>A0A5S9Q7A8_9GAMM</name>
<evidence type="ECO:0000313" key="3">
    <source>
        <dbReference type="EMBL" id="CAA0103030.1"/>
    </source>
</evidence>
<evidence type="ECO:0000313" key="5">
    <source>
        <dbReference type="Proteomes" id="UP000435877"/>
    </source>
</evidence>
<feature type="compositionally biased region" description="Polar residues" evidence="1">
    <location>
        <begin position="1"/>
        <end position="14"/>
    </location>
</feature>
<organism evidence="4 5">
    <name type="scientific">Zhongshania aliphaticivorans</name>
    <dbReference type="NCBI Taxonomy" id="1470434"/>
    <lineage>
        <taxon>Bacteria</taxon>
        <taxon>Pseudomonadati</taxon>
        <taxon>Pseudomonadota</taxon>
        <taxon>Gammaproteobacteria</taxon>
        <taxon>Cellvibrionales</taxon>
        <taxon>Spongiibacteraceae</taxon>
        <taxon>Zhongshania</taxon>
    </lineage>
</organism>
<dbReference type="AlphaFoldDB" id="A0A5S9Q7A8"/>
<evidence type="ECO:0000313" key="6">
    <source>
        <dbReference type="Proteomes" id="UP000439591"/>
    </source>
</evidence>
<sequence length="67" mass="7439">MGSHNRSADSQIVSTHGKVLSSTIHDRMREQLAKDVDAFLAHGGQIKHLESHLRSNHSDADTELDSY</sequence>
<evidence type="ECO:0000256" key="1">
    <source>
        <dbReference type="SAM" id="MobiDB-lite"/>
    </source>
</evidence>
<dbReference type="Pfam" id="PF20661">
    <property type="entry name" value="SutA-RBD"/>
    <property type="match status" value="1"/>
</dbReference>
<gene>
    <name evidence="4" type="ORF">IHBHHGIJ_03480</name>
    <name evidence="3" type="ORF">KFEGEMFD_01961</name>
</gene>
<dbReference type="Proteomes" id="UP000435877">
    <property type="component" value="Unassembled WGS sequence"/>
</dbReference>
<proteinExistence type="predicted"/>
<keyword evidence="5" id="KW-1185">Reference proteome</keyword>
<accession>A0A5S9Q7A8</accession>
<reference evidence="5 6" key="1">
    <citation type="submission" date="2019-11" db="EMBL/GenBank/DDBJ databases">
        <authorList>
            <person name="Holert J."/>
        </authorList>
    </citation>
    <scope>NUCLEOTIDE SEQUENCE [LARGE SCALE GENOMIC DNA]</scope>
    <source>
        <strain evidence="3">BC3_2A</strain>
        <strain evidence="4">SB11_1A</strain>
    </source>
</reference>
<evidence type="ECO:0000313" key="4">
    <source>
        <dbReference type="EMBL" id="CAA0113768.1"/>
    </source>
</evidence>
<protein>
    <recommendedName>
        <fullName evidence="2">Transcriptional regulator SutA RNAP-binding domain-containing protein</fullName>
    </recommendedName>
</protein>
<dbReference type="EMBL" id="CACSIM010000003">
    <property type="protein sequence ID" value="CAA0103030.1"/>
    <property type="molecule type" value="Genomic_DNA"/>
</dbReference>
<dbReference type="Proteomes" id="UP000439591">
    <property type="component" value="Unassembled WGS sequence"/>
</dbReference>
<dbReference type="InterPro" id="IPR049191">
    <property type="entry name" value="SutA_RBD"/>
</dbReference>
<feature type="region of interest" description="Disordered" evidence="1">
    <location>
        <begin position="1"/>
        <end position="21"/>
    </location>
</feature>
<dbReference type="RefSeq" id="WP_159270255.1">
    <property type="nucleotide sequence ID" value="NZ_CACSIK010000004.1"/>
</dbReference>
<dbReference type="EMBL" id="CACSIK010000004">
    <property type="protein sequence ID" value="CAA0113768.1"/>
    <property type="molecule type" value="Genomic_DNA"/>
</dbReference>
<dbReference type="OrthoDB" id="5741083at2"/>